<dbReference type="Pfam" id="PF01548">
    <property type="entry name" value="DEDD_Tnp_IS110"/>
    <property type="match status" value="1"/>
</dbReference>
<evidence type="ECO:0000313" key="4">
    <source>
        <dbReference type="Proteomes" id="UP000005439"/>
    </source>
</evidence>
<evidence type="ECO:0000259" key="1">
    <source>
        <dbReference type="Pfam" id="PF01548"/>
    </source>
</evidence>
<dbReference type="GO" id="GO:0003677">
    <property type="term" value="F:DNA binding"/>
    <property type="evidence" value="ECO:0007669"/>
    <property type="project" value="InterPro"/>
</dbReference>
<dbReference type="KEGG" id="sap:Sulac_0617"/>
<dbReference type="InterPro" id="IPR002525">
    <property type="entry name" value="Transp_IS110-like_N"/>
</dbReference>
<dbReference type="PATRIC" id="fig|679936.5.peg.661"/>
<dbReference type="HOGENOM" id="CLU_036902_11_0_9"/>
<dbReference type="AlphaFoldDB" id="G8TZW9"/>
<dbReference type="EMBL" id="CP003179">
    <property type="protein sequence ID" value="AEW04138.1"/>
    <property type="molecule type" value="Genomic_DNA"/>
</dbReference>
<dbReference type="GO" id="GO:0004803">
    <property type="term" value="F:transposase activity"/>
    <property type="evidence" value="ECO:0007669"/>
    <property type="project" value="InterPro"/>
</dbReference>
<dbReference type="Proteomes" id="UP000005439">
    <property type="component" value="Chromosome"/>
</dbReference>
<accession>G8TZW9</accession>
<dbReference type="STRING" id="679936.Sulac_0617"/>
<keyword evidence="4" id="KW-1185">Reference proteome</keyword>
<dbReference type="InterPro" id="IPR003346">
    <property type="entry name" value="Transposase_20"/>
</dbReference>
<dbReference type="GO" id="GO:0006313">
    <property type="term" value="P:DNA transposition"/>
    <property type="evidence" value="ECO:0007669"/>
    <property type="project" value="InterPro"/>
</dbReference>
<gene>
    <name evidence="3" type="ordered locus">Sulac_0617</name>
</gene>
<reference evidence="4" key="1">
    <citation type="submission" date="2011-12" db="EMBL/GenBank/DDBJ databases">
        <title>The complete genome of chromosome of Sulfobacillus acidophilus DSM 10332.</title>
        <authorList>
            <person name="Lucas S."/>
            <person name="Han J."/>
            <person name="Lapidus A."/>
            <person name="Bruce D."/>
            <person name="Goodwin L."/>
            <person name="Pitluck S."/>
            <person name="Peters L."/>
            <person name="Kyrpides N."/>
            <person name="Mavromatis K."/>
            <person name="Ivanova N."/>
            <person name="Mikhailova N."/>
            <person name="Chertkov O."/>
            <person name="Saunders E."/>
            <person name="Detter J.C."/>
            <person name="Tapia R."/>
            <person name="Han C."/>
            <person name="Land M."/>
            <person name="Hauser L."/>
            <person name="Markowitz V."/>
            <person name="Cheng J.-F."/>
            <person name="Hugenholtz P."/>
            <person name="Woyke T."/>
            <person name="Wu D."/>
            <person name="Pukall R."/>
            <person name="Gehrich-Schroeter G."/>
            <person name="Schneider S."/>
            <person name="Klenk H.-P."/>
            <person name="Eisen J.A."/>
        </authorList>
    </citation>
    <scope>NUCLEOTIDE SEQUENCE [LARGE SCALE GENOMIC DNA]</scope>
    <source>
        <strain evidence="4">ATCC 700253 / DSM 10332 / NAL</strain>
    </source>
</reference>
<feature type="domain" description="Transposase IS110-like N-terminal" evidence="1">
    <location>
        <begin position="11"/>
        <end position="155"/>
    </location>
</feature>
<dbReference type="NCBIfam" id="NF033542">
    <property type="entry name" value="transpos_IS110"/>
    <property type="match status" value="1"/>
</dbReference>
<organism evidence="3 4">
    <name type="scientific">Sulfobacillus acidophilus (strain ATCC 700253 / DSM 10332 / NAL)</name>
    <dbReference type="NCBI Taxonomy" id="679936"/>
    <lineage>
        <taxon>Bacteria</taxon>
        <taxon>Bacillati</taxon>
        <taxon>Bacillota</taxon>
        <taxon>Clostridia</taxon>
        <taxon>Eubacteriales</taxon>
        <taxon>Clostridiales Family XVII. Incertae Sedis</taxon>
        <taxon>Sulfobacillus</taxon>
    </lineage>
</organism>
<name>G8TZW9_SULAD</name>
<dbReference type="Pfam" id="PF02371">
    <property type="entry name" value="Transposase_20"/>
    <property type="match status" value="1"/>
</dbReference>
<dbReference type="InterPro" id="IPR047650">
    <property type="entry name" value="Transpos_IS110"/>
</dbReference>
<reference evidence="3 4" key="2">
    <citation type="journal article" date="2012" name="Stand. Genomic Sci.">
        <title>Complete genome sequence of the moderately thermophilic mineral-sulfide-oxidizing firmicute Sulfobacillus acidophilus type strain (NAL(T)).</title>
        <authorList>
            <person name="Anderson I."/>
            <person name="Chertkov O."/>
            <person name="Chen A."/>
            <person name="Saunders E."/>
            <person name="Lapidus A."/>
            <person name="Nolan M."/>
            <person name="Lucas S."/>
            <person name="Hammon N."/>
            <person name="Deshpande S."/>
            <person name="Cheng J.F."/>
            <person name="Han C."/>
            <person name="Tapia R."/>
            <person name="Goodwin L.A."/>
            <person name="Pitluck S."/>
            <person name="Liolios K."/>
            <person name="Pagani I."/>
            <person name="Ivanova N."/>
            <person name="Mikhailova N."/>
            <person name="Pati A."/>
            <person name="Palaniappan K."/>
            <person name="Land M."/>
            <person name="Pan C."/>
            <person name="Rohde M."/>
            <person name="Pukall R."/>
            <person name="Goker M."/>
            <person name="Detter J.C."/>
            <person name="Woyke T."/>
            <person name="Bristow J."/>
            <person name="Eisen J.A."/>
            <person name="Markowitz V."/>
            <person name="Hugenholtz P."/>
            <person name="Kyrpides N.C."/>
            <person name="Klenk H.P."/>
            <person name="Mavromatis K."/>
        </authorList>
    </citation>
    <scope>NUCLEOTIDE SEQUENCE [LARGE SCALE GENOMIC DNA]</scope>
    <source>
        <strain evidence="4">ATCC 700253 / DSM 10332 / NAL</strain>
    </source>
</reference>
<dbReference type="PANTHER" id="PTHR33055">
    <property type="entry name" value="TRANSPOSASE FOR INSERTION SEQUENCE ELEMENT IS1111A"/>
    <property type="match status" value="1"/>
</dbReference>
<proteinExistence type="predicted"/>
<protein>
    <submittedName>
        <fullName evidence="3">Transposase IS116/IS110/IS902 family protein</fullName>
    </submittedName>
</protein>
<dbReference type="PANTHER" id="PTHR33055:SF15">
    <property type="entry name" value="TRANSPOSASE-RELATED"/>
    <property type="match status" value="1"/>
</dbReference>
<evidence type="ECO:0000259" key="2">
    <source>
        <dbReference type="Pfam" id="PF02371"/>
    </source>
</evidence>
<evidence type="ECO:0000313" key="3">
    <source>
        <dbReference type="EMBL" id="AEW04138.1"/>
    </source>
</evidence>
<feature type="domain" description="Transposase IS116/IS110/IS902 C-terminal" evidence="2">
    <location>
        <begin position="252"/>
        <end position="328"/>
    </location>
</feature>
<sequence>MDLDIVVTHGAGLDVHKKVIVATVLTPTVSETRSFGTLTPDLLALADWLQSCGVTHVAMEATGVYWKPVVNLLEAYPFEAVMVVNPQHIKGMPGRKTDVQDSQWIAGLLRIGALKASYIPPRPQRELRELVRYRTSLQQARATEANRIQKVLEGANVKLGSVISDVLGVSGQRILAALTDGVTDPAALADLADPRIRASRDTLIQALTGLVTAHQRLMLRVQLQHVAFLDRQIAALSEEIATRLANFDDALTRLQTIPGVERRTAEIIIAEIGTDMQRFPSAAHLVSWAGFSPGQDESAGKARPTRTRKGSKALRAALTQSGHAAGKTKTYLGAVYHRLAGRRGKQRAAVATGRHILIAVYAILRIPGAVYEDLGATYFDQRDRQALVRREIRRLEALGYRVSVEPATPEAS</sequence>